<dbReference type="Proteomes" id="UP000074914">
    <property type="component" value="Chromosome"/>
</dbReference>
<dbReference type="RefSeq" id="WP_061939907.1">
    <property type="nucleotide sequence ID" value="NZ_CP013234.1"/>
</dbReference>
<organism evidence="1 3">
    <name type="scientific">Collimonas pratensis</name>
    <dbReference type="NCBI Taxonomy" id="279113"/>
    <lineage>
        <taxon>Bacteria</taxon>
        <taxon>Pseudomonadati</taxon>
        <taxon>Pseudomonadota</taxon>
        <taxon>Betaproteobacteria</taxon>
        <taxon>Burkholderiales</taxon>
        <taxon>Oxalobacteraceae</taxon>
        <taxon>Collimonas</taxon>
    </lineage>
</organism>
<reference evidence="3 4" key="1">
    <citation type="submission" date="2015-11" db="EMBL/GenBank/DDBJ databases">
        <title>Exploring the genomic traits of fungus-feeding bacterial genus Collimonas.</title>
        <authorList>
            <person name="Song C."/>
            <person name="Schmidt R."/>
            <person name="de Jager V."/>
            <person name="Krzyzanowska D."/>
            <person name="Jongedijk E."/>
            <person name="Cankar K."/>
            <person name="Beekwilder J."/>
            <person name="van Veen A."/>
            <person name="de Boer W."/>
            <person name="van Veen J.A."/>
            <person name="Garbeva P."/>
        </authorList>
    </citation>
    <scope>NUCLEOTIDE SEQUENCE [LARGE SCALE GENOMIC DNA]</scope>
    <source>
        <strain evidence="2 4">Ter291</strain>
        <strain evidence="1 3">Ter91</strain>
    </source>
</reference>
<evidence type="ECO:0000313" key="1">
    <source>
        <dbReference type="EMBL" id="AMP04587.1"/>
    </source>
</evidence>
<dbReference type="OrthoDB" id="8781131at2"/>
<dbReference type="EMBL" id="CP013236">
    <property type="protein sequence ID" value="AMP15355.1"/>
    <property type="molecule type" value="Genomic_DNA"/>
</dbReference>
<proteinExistence type="predicted"/>
<dbReference type="EMBL" id="CP013234">
    <property type="protein sequence ID" value="AMP04587.1"/>
    <property type="molecule type" value="Genomic_DNA"/>
</dbReference>
<sequence>MHSETIGEYEIECSGLQLPDSEGWVANLVIYAPSCNPMHRNDIFPSQRVAVDSVFASEQEAEAEARTYAIALIEKGRKKEVH</sequence>
<protein>
    <submittedName>
        <fullName evidence="1">Uncharacterized protein</fullName>
    </submittedName>
</protein>
<evidence type="ECO:0000313" key="3">
    <source>
        <dbReference type="Proteomes" id="UP000074561"/>
    </source>
</evidence>
<dbReference type="Proteomes" id="UP000074561">
    <property type="component" value="Chromosome"/>
</dbReference>
<dbReference type="PATRIC" id="fig|279113.10.peg.3104"/>
<evidence type="ECO:0000313" key="4">
    <source>
        <dbReference type="Proteomes" id="UP000074914"/>
    </source>
</evidence>
<keyword evidence="4" id="KW-1185">Reference proteome</keyword>
<dbReference type="KEGG" id="cpra:CPter91_2221"/>
<dbReference type="AlphaFoldDB" id="A0A127R005"/>
<evidence type="ECO:0000313" key="2">
    <source>
        <dbReference type="EMBL" id="AMP15355.1"/>
    </source>
</evidence>
<gene>
    <name evidence="2" type="ORF">CPter291_3118</name>
    <name evidence="1" type="ORF">CPter91_2221</name>
</gene>
<name>A0A127R005_9BURK</name>
<accession>A0A127R005</accession>
<dbReference type="STRING" id="279113.CPter91_2221"/>